<gene>
    <name evidence="1" type="ORF">POVWA2_087970</name>
</gene>
<proteinExistence type="predicted"/>
<dbReference type="Pfam" id="PF05795">
    <property type="entry name" value="Plasmodium_Vir"/>
    <property type="match status" value="1"/>
</dbReference>
<evidence type="ECO:0000313" key="1">
    <source>
        <dbReference type="EMBL" id="SBT58802.1"/>
    </source>
</evidence>
<reference evidence="2" key="1">
    <citation type="submission" date="2016-05" db="EMBL/GenBank/DDBJ databases">
        <authorList>
            <person name="Naeem Raeece"/>
        </authorList>
    </citation>
    <scope>NUCLEOTIDE SEQUENCE [LARGE SCALE GENOMIC DNA]</scope>
</reference>
<dbReference type="AlphaFoldDB" id="A0A1A9ARQ4"/>
<dbReference type="InterPro" id="IPR008780">
    <property type="entry name" value="Plasmodium_Vir"/>
</dbReference>
<sequence length="153" mass="16848">MASTYPYFDDACTKHCEYINGKSELYKHFESVCPPKGSDCPDFYEKCKAYNPNIVLKALNCHKKLKTYRGHDLVAGALQDSPGQKLEPVAHAHGPSVAGYTPVGSWVRKLGGYSPNSMNDTDGGEMEGFLDNAQGSGNMFFDSGENYISYQPM</sequence>
<evidence type="ECO:0000313" key="2">
    <source>
        <dbReference type="Proteomes" id="UP000078550"/>
    </source>
</evidence>
<organism evidence="1 2">
    <name type="scientific">Plasmodium ovale wallikeri</name>
    <dbReference type="NCBI Taxonomy" id="864142"/>
    <lineage>
        <taxon>Eukaryota</taxon>
        <taxon>Sar</taxon>
        <taxon>Alveolata</taxon>
        <taxon>Apicomplexa</taxon>
        <taxon>Aconoidasida</taxon>
        <taxon>Haemosporida</taxon>
        <taxon>Plasmodiidae</taxon>
        <taxon>Plasmodium</taxon>
        <taxon>Plasmodium (Plasmodium)</taxon>
    </lineage>
</organism>
<name>A0A1A9ARQ4_PLAOA</name>
<dbReference type="EMBL" id="FLRE01002596">
    <property type="protein sequence ID" value="SBT58802.1"/>
    <property type="molecule type" value="Genomic_DNA"/>
</dbReference>
<accession>A0A1A9ARQ4</accession>
<dbReference type="Proteomes" id="UP000078550">
    <property type="component" value="Unassembled WGS sequence"/>
</dbReference>
<protein>
    <submittedName>
        <fullName evidence="1">PIR Superfamily Protein</fullName>
    </submittedName>
</protein>